<dbReference type="RefSeq" id="WP_114210254.1">
    <property type="nucleotide sequence ID" value="NZ_CP030840.1"/>
</dbReference>
<keyword evidence="2" id="KW-0347">Helicase</keyword>
<dbReference type="Pfam" id="PF16793">
    <property type="entry name" value="RepB_primase"/>
    <property type="match status" value="1"/>
</dbReference>
<dbReference type="KEGG" id="abas:ACPOL_6372"/>
<evidence type="ECO:0000313" key="3">
    <source>
        <dbReference type="Proteomes" id="UP000253606"/>
    </source>
</evidence>
<sequence>MDKTQSTVRNILTAVEAPLYDIGVLSDRGMLPGLDSIPAAAVLDRLSLFKYRNARGSHIYVRPSGEHRFTVLDDLNETTLARLAADGFNPCAVVETSAGNFQAWLKHPAVFPKPLGTFAAQTLAGRYDADPSAADWRRFGRLPGFTNCKPKYRKPDGLFPFVRLKSYSGEQYPMAETFAQEITKLYEEREQEREERRIQASLSPQRGPRLSNLSLERFRTSTKYQDRPAAADIAFCVAAYANGITEDRIERSLEDDYLSRDPSTSKRAAYIRRTMEKARRWAER</sequence>
<dbReference type="Gene3D" id="3.30.1490.240">
    <property type="entry name" value="RepB DNA-primase, N-terminal domain"/>
    <property type="match status" value="1"/>
</dbReference>
<reference evidence="2 3" key="1">
    <citation type="journal article" date="2018" name="Front. Microbiol.">
        <title>Hydrolytic Capabilities as a Key to Environmental Success: Chitinolytic and Cellulolytic Acidobacteria From Acidic Sub-arctic Soils and Boreal Peatlands.</title>
        <authorList>
            <person name="Belova S.E."/>
            <person name="Ravin N.V."/>
            <person name="Pankratov T.A."/>
            <person name="Rakitin A.L."/>
            <person name="Ivanova A.A."/>
            <person name="Beletsky A.V."/>
            <person name="Mardanov A.V."/>
            <person name="Sinninghe Damste J.S."/>
            <person name="Dedysh S.N."/>
        </authorList>
    </citation>
    <scope>NUCLEOTIDE SEQUENCE [LARGE SCALE GENOMIC DNA]</scope>
    <source>
        <strain evidence="2 3">SBC82</strain>
    </source>
</reference>
<dbReference type="Proteomes" id="UP000253606">
    <property type="component" value="Chromosome"/>
</dbReference>
<feature type="domain" description="RepB-like DNA primase" evidence="1">
    <location>
        <begin position="9"/>
        <end position="188"/>
    </location>
</feature>
<keyword evidence="2" id="KW-0378">Hydrolase</keyword>
<proteinExistence type="predicted"/>
<name>A0A2Z5GAI4_9BACT</name>
<accession>A0A2Z5GAI4</accession>
<organism evidence="2 3">
    <name type="scientific">Acidisarcina polymorpha</name>
    <dbReference type="NCBI Taxonomy" id="2211140"/>
    <lineage>
        <taxon>Bacteria</taxon>
        <taxon>Pseudomonadati</taxon>
        <taxon>Acidobacteriota</taxon>
        <taxon>Terriglobia</taxon>
        <taxon>Terriglobales</taxon>
        <taxon>Acidobacteriaceae</taxon>
        <taxon>Acidisarcina</taxon>
    </lineage>
</organism>
<keyword evidence="3" id="KW-1185">Reference proteome</keyword>
<dbReference type="EMBL" id="CP030840">
    <property type="protein sequence ID" value="AXC15606.1"/>
    <property type="molecule type" value="Genomic_DNA"/>
</dbReference>
<protein>
    <submittedName>
        <fullName evidence="2">TraI protein (DNA helicase I)</fullName>
    </submittedName>
</protein>
<dbReference type="GO" id="GO:0004386">
    <property type="term" value="F:helicase activity"/>
    <property type="evidence" value="ECO:0007669"/>
    <property type="project" value="UniProtKB-KW"/>
</dbReference>
<dbReference type="InterPro" id="IPR039459">
    <property type="entry name" value="RepB-like_DNA_primase_dom"/>
</dbReference>
<gene>
    <name evidence="2" type="ORF">ACPOL_6372</name>
</gene>
<dbReference type="Gene3D" id="3.30.70.1790">
    <property type="entry name" value="RepB DNA-primase, N-terminal domain"/>
    <property type="match status" value="1"/>
</dbReference>
<dbReference type="AlphaFoldDB" id="A0A2Z5GAI4"/>
<evidence type="ECO:0000313" key="2">
    <source>
        <dbReference type="EMBL" id="AXC15606.1"/>
    </source>
</evidence>
<dbReference type="OrthoDB" id="955344at2"/>
<keyword evidence="2" id="KW-0067">ATP-binding</keyword>
<evidence type="ECO:0000259" key="1">
    <source>
        <dbReference type="Pfam" id="PF16793"/>
    </source>
</evidence>
<keyword evidence="2" id="KW-0547">Nucleotide-binding</keyword>